<dbReference type="GO" id="GO:0004601">
    <property type="term" value="F:peroxidase activity"/>
    <property type="evidence" value="ECO:0007669"/>
    <property type="project" value="UniProtKB-KW"/>
</dbReference>
<protein>
    <recommendedName>
        <fullName evidence="5">Glutathione peroxidase</fullName>
    </recommendedName>
</protein>
<evidence type="ECO:0000256" key="4">
    <source>
        <dbReference type="PIRSR" id="PIRSR000303-1"/>
    </source>
</evidence>
<evidence type="ECO:0000259" key="6">
    <source>
        <dbReference type="PROSITE" id="PS51352"/>
    </source>
</evidence>
<dbReference type="Gene3D" id="3.40.30.10">
    <property type="entry name" value="Glutaredoxin"/>
    <property type="match status" value="1"/>
</dbReference>
<reference evidence="7" key="1">
    <citation type="submission" date="2020-10" db="EMBL/GenBank/DDBJ databases">
        <authorList>
            <person name="Castelo-Branco R."/>
            <person name="Eusebio N."/>
            <person name="Adriana R."/>
            <person name="Vieira A."/>
            <person name="Brugerolle De Fraissinette N."/>
            <person name="Rezende De Castro R."/>
            <person name="Schneider M.P."/>
            <person name="Vasconcelos V."/>
            <person name="Leao P.N."/>
        </authorList>
    </citation>
    <scope>NUCLEOTIDE SEQUENCE</scope>
    <source>
        <strain evidence="7">LEGE 12446</strain>
    </source>
</reference>
<evidence type="ECO:0000256" key="5">
    <source>
        <dbReference type="RuleBase" id="RU000499"/>
    </source>
</evidence>
<keyword evidence="8" id="KW-1185">Reference proteome</keyword>
<evidence type="ECO:0000256" key="3">
    <source>
        <dbReference type="ARBA" id="ARBA00023002"/>
    </source>
</evidence>
<comment type="caution">
    <text evidence="7">The sequence shown here is derived from an EMBL/GenBank/DDBJ whole genome shotgun (WGS) entry which is preliminary data.</text>
</comment>
<evidence type="ECO:0000313" key="7">
    <source>
        <dbReference type="EMBL" id="MBE9028060.1"/>
    </source>
</evidence>
<dbReference type="PROSITE" id="PS00460">
    <property type="entry name" value="GLUTATHIONE_PEROXID_1"/>
    <property type="match status" value="1"/>
</dbReference>
<dbReference type="PROSITE" id="PS51352">
    <property type="entry name" value="THIOREDOXIN_2"/>
    <property type="match status" value="1"/>
</dbReference>
<dbReference type="GO" id="GO:0034599">
    <property type="term" value="P:cellular response to oxidative stress"/>
    <property type="evidence" value="ECO:0007669"/>
    <property type="project" value="TreeGrafter"/>
</dbReference>
<dbReference type="InterPro" id="IPR029759">
    <property type="entry name" value="GPX_AS"/>
</dbReference>
<dbReference type="EMBL" id="JADEXS010001238">
    <property type="protein sequence ID" value="MBE9028060.1"/>
    <property type="molecule type" value="Genomic_DNA"/>
</dbReference>
<dbReference type="InterPro" id="IPR013766">
    <property type="entry name" value="Thioredoxin_domain"/>
</dbReference>
<name>A0A8J7A843_DESMC</name>
<dbReference type="Pfam" id="PF00255">
    <property type="entry name" value="GSHPx"/>
    <property type="match status" value="1"/>
</dbReference>
<evidence type="ECO:0000256" key="1">
    <source>
        <dbReference type="ARBA" id="ARBA00006926"/>
    </source>
</evidence>
<proteinExistence type="inferred from homology"/>
<accession>A0A8J7A843</accession>
<sequence>MRNALYDIVVKTINGQDKQLNDYAGKVLLIVNVASYCGYTSQYNGLEDLNQKYKEAGLRVLGFPCNDFGAQEPGSNEQIVKFCTSQYGVTFELFDKIHAKGSQQHPLYERLTKAVEPSEAVAWNFEKFLVNKQGEVVARFKSSIHPSSPELINAIESELAK</sequence>
<dbReference type="Proteomes" id="UP000622533">
    <property type="component" value="Unassembled WGS sequence"/>
</dbReference>
<dbReference type="PRINTS" id="PR01011">
    <property type="entry name" value="GLUTPROXDASE"/>
</dbReference>
<dbReference type="FunFam" id="3.40.30.10:FF:000010">
    <property type="entry name" value="Glutathione peroxidase"/>
    <property type="match status" value="1"/>
</dbReference>
<feature type="domain" description="Thioredoxin" evidence="6">
    <location>
        <begin position="1"/>
        <end position="160"/>
    </location>
</feature>
<keyword evidence="2 5" id="KW-0575">Peroxidase</keyword>
<dbReference type="CDD" id="cd00340">
    <property type="entry name" value="GSH_Peroxidase"/>
    <property type="match status" value="1"/>
</dbReference>
<dbReference type="AlphaFoldDB" id="A0A8J7A843"/>
<dbReference type="PROSITE" id="PS51355">
    <property type="entry name" value="GLUTATHIONE_PEROXID_3"/>
    <property type="match status" value="1"/>
</dbReference>
<dbReference type="InterPro" id="IPR036249">
    <property type="entry name" value="Thioredoxin-like_sf"/>
</dbReference>
<dbReference type="InterPro" id="IPR000889">
    <property type="entry name" value="Glutathione_peroxidase"/>
</dbReference>
<evidence type="ECO:0000313" key="8">
    <source>
        <dbReference type="Proteomes" id="UP000622533"/>
    </source>
</evidence>
<comment type="similarity">
    <text evidence="1 5">Belongs to the glutathione peroxidase family.</text>
</comment>
<feature type="active site" evidence="4">
    <location>
        <position position="37"/>
    </location>
</feature>
<organism evidence="7 8">
    <name type="scientific">Desmonostoc muscorum LEGE 12446</name>
    <dbReference type="NCBI Taxonomy" id="1828758"/>
    <lineage>
        <taxon>Bacteria</taxon>
        <taxon>Bacillati</taxon>
        <taxon>Cyanobacteriota</taxon>
        <taxon>Cyanophyceae</taxon>
        <taxon>Nostocales</taxon>
        <taxon>Nostocaceae</taxon>
        <taxon>Desmonostoc</taxon>
    </lineage>
</organism>
<evidence type="ECO:0000256" key="2">
    <source>
        <dbReference type="ARBA" id="ARBA00022559"/>
    </source>
</evidence>
<dbReference type="PANTHER" id="PTHR11592">
    <property type="entry name" value="GLUTATHIONE PEROXIDASE"/>
    <property type="match status" value="1"/>
</dbReference>
<dbReference type="PIRSF" id="PIRSF000303">
    <property type="entry name" value="Glutathion_perox"/>
    <property type="match status" value="1"/>
</dbReference>
<gene>
    <name evidence="7" type="ORF">IQ276_38310</name>
</gene>
<dbReference type="PANTHER" id="PTHR11592:SF78">
    <property type="entry name" value="GLUTATHIONE PEROXIDASE"/>
    <property type="match status" value="1"/>
</dbReference>
<keyword evidence="3 5" id="KW-0560">Oxidoreductase</keyword>
<dbReference type="SUPFAM" id="SSF52833">
    <property type="entry name" value="Thioredoxin-like"/>
    <property type="match status" value="1"/>
</dbReference>